<evidence type="ECO:0000313" key="3">
    <source>
        <dbReference type="Proteomes" id="UP000034805"/>
    </source>
</evidence>
<dbReference type="EMBL" id="JARO02002269">
    <property type="protein sequence ID" value="KPP73112.1"/>
    <property type="molecule type" value="Genomic_DNA"/>
</dbReference>
<name>A0A0P7UFW7_SCLFO</name>
<evidence type="ECO:0000313" key="2">
    <source>
        <dbReference type="EMBL" id="KPP73112.1"/>
    </source>
</evidence>
<proteinExistence type="predicted"/>
<dbReference type="STRING" id="113540.ENSSFOP00015017484"/>
<dbReference type="AlphaFoldDB" id="A0A0P7UFW7"/>
<feature type="region of interest" description="Disordered" evidence="1">
    <location>
        <begin position="220"/>
        <end position="240"/>
    </location>
</feature>
<dbReference type="GO" id="GO:0008418">
    <property type="term" value="F:protein-N-terminal asparagine amidohydrolase activity"/>
    <property type="evidence" value="ECO:0007669"/>
    <property type="project" value="InterPro"/>
</dbReference>
<dbReference type="PANTHER" id="PTHR12498:SF0">
    <property type="entry name" value="PROTEIN N-TERMINAL ASPARAGINE AMIDOHYDROLASE"/>
    <property type="match status" value="1"/>
</dbReference>
<dbReference type="GO" id="GO:0006511">
    <property type="term" value="P:ubiquitin-dependent protein catabolic process"/>
    <property type="evidence" value="ECO:0007669"/>
    <property type="project" value="TreeGrafter"/>
</dbReference>
<dbReference type="Proteomes" id="UP000034805">
    <property type="component" value="Unassembled WGS sequence"/>
</dbReference>
<comment type="caution">
    <text evidence="2">The sequence shown here is derived from an EMBL/GenBank/DDBJ whole genome shotgun (WGS) entry which is preliminary data.</text>
</comment>
<protein>
    <submittedName>
        <fullName evidence="2">Protein N-terminal asparagine amidohydrolase-like</fullName>
    </submittedName>
</protein>
<dbReference type="Pfam" id="PF14736">
    <property type="entry name" value="N_Asn_amidohyd"/>
    <property type="match status" value="1"/>
</dbReference>
<reference evidence="2 3" key="1">
    <citation type="submission" date="2015-08" db="EMBL/GenBank/DDBJ databases">
        <title>The genome of the Asian arowana (Scleropages formosus).</title>
        <authorList>
            <person name="Tan M.H."/>
            <person name="Gan H.M."/>
            <person name="Croft L.J."/>
            <person name="Austin C.M."/>
        </authorList>
    </citation>
    <scope>NUCLEOTIDE SEQUENCE [LARGE SCALE GENOMIC DNA]</scope>
    <source>
        <strain evidence="2">Aro1</strain>
    </source>
</reference>
<gene>
    <name evidence="2" type="ORF">Z043_107825</name>
</gene>
<accession>A0A0P7UFW7</accession>
<keyword evidence="2" id="KW-0378">Hydrolase</keyword>
<evidence type="ECO:0000256" key="1">
    <source>
        <dbReference type="SAM" id="MobiDB-lite"/>
    </source>
</evidence>
<dbReference type="PANTHER" id="PTHR12498">
    <property type="entry name" value="N-TERMINAL ASPARAGINE AMIDOHYDROLASE"/>
    <property type="match status" value="1"/>
</dbReference>
<organism evidence="2 3">
    <name type="scientific">Scleropages formosus</name>
    <name type="common">Asian bonytongue</name>
    <name type="synonym">Osteoglossum formosum</name>
    <dbReference type="NCBI Taxonomy" id="113540"/>
    <lineage>
        <taxon>Eukaryota</taxon>
        <taxon>Metazoa</taxon>
        <taxon>Chordata</taxon>
        <taxon>Craniata</taxon>
        <taxon>Vertebrata</taxon>
        <taxon>Euteleostomi</taxon>
        <taxon>Actinopterygii</taxon>
        <taxon>Neopterygii</taxon>
        <taxon>Teleostei</taxon>
        <taxon>Osteoglossocephala</taxon>
        <taxon>Osteoglossomorpha</taxon>
        <taxon>Osteoglossiformes</taxon>
        <taxon>Osteoglossidae</taxon>
        <taxon>Scleropages</taxon>
    </lineage>
</organism>
<feature type="non-terminal residue" evidence="2">
    <location>
        <position position="1"/>
    </location>
</feature>
<dbReference type="GO" id="GO:0005634">
    <property type="term" value="C:nucleus"/>
    <property type="evidence" value="ECO:0007669"/>
    <property type="project" value="TreeGrafter"/>
</dbReference>
<feature type="compositionally biased region" description="Basic and acidic residues" evidence="1">
    <location>
        <begin position="227"/>
        <end position="240"/>
    </location>
</feature>
<sequence length="240" mass="26586">DSAREFRAKGSVNVEPQCLLYVQQRECAATTPADRSGATCLAHCDGSSTWSEVSLIVKAVNDLSRDANEGRLELHLIGGFDDDRKLSQQLSLNLLELNDVVIDGVHRPIVYGIGVNVKTGDVFPASFPCREPAEDLRSARTFTGGQMIEIYDSSKEIVKISPCNWSPSSDFAFWLAQDDDTILQFLSTSPLAEPPHFVKHIKSTIKFLLEHPSADSLFPGGQPQLFHRTEKGDWEKVAQR</sequence>
<dbReference type="InterPro" id="IPR026750">
    <property type="entry name" value="NTAN1"/>
</dbReference>